<dbReference type="SUPFAM" id="SSF52833">
    <property type="entry name" value="Thioredoxin-like"/>
    <property type="match status" value="1"/>
</dbReference>
<keyword evidence="3 5" id="KW-0560">Oxidoreductase</keyword>
<dbReference type="PANTHER" id="PTHR11592">
    <property type="entry name" value="GLUTATHIONE PEROXIDASE"/>
    <property type="match status" value="1"/>
</dbReference>
<dbReference type="GO" id="GO:0034599">
    <property type="term" value="P:cellular response to oxidative stress"/>
    <property type="evidence" value="ECO:0007669"/>
    <property type="project" value="TreeGrafter"/>
</dbReference>
<evidence type="ECO:0000256" key="2">
    <source>
        <dbReference type="ARBA" id="ARBA00022559"/>
    </source>
</evidence>
<comment type="caution">
    <text evidence="6">The sequence shown here is derived from an EMBL/GenBank/DDBJ whole genome shotgun (WGS) entry which is preliminary data.</text>
</comment>
<dbReference type="Gene3D" id="3.40.30.10">
    <property type="entry name" value="Glutaredoxin"/>
    <property type="match status" value="1"/>
</dbReference>
<protein>
    <recommendedName>
        <fullName evidence="5">Glutathione peroxidase</fullName>
    </recommendedName>
</protein>
<evidence type="ECO:0000313" key="7">
    <source>
        <dbReference type="Proteomes" id="UP000252915"/>
    </source>
</evidence>
<dbReference type="FunFam" id="3.40.30.10:FF:000010">
    <property type="entry name" value="Glutathione peroxidase"/>
    <property type="match status" value="1"/>
</dbReference>
<dbReference type="CDD" id="cd00340">
    <property type="entry name" value="GSH_Peroxidase"/>
    <property type="match status" value="1"/>
</dbReference>
<evidence type="ECO:0000256" key="3">
    <source>
        <dbReference type="ARBA" id="ARBA00023002"/>
    </source>
</evidence>
<dbReference type="Proteomes" id="UP000252915">
    <property type="component" value="Unassembled WGS sequence"/>
</dbReference>
<organism evidence="6 7">
    <name type="scientific">SAR86 cluster bacterium</name>
    <dbReference type="NCBI Taxonomy" id="2030880"/>
    <lineage>
        <taxon>Bacteria</taxon>
        <taxon>Pseudomonadati</taxon>
        <taxon>Pseudomonadota</taxon>
        <taxon>Gammaproteobacteria</taxon>
        <taxon>SAR86 cluster</taxon>
    </lineage>
</organism>
<dbReference type="InterPro" id="IPR029759">
    <property type="entry name" value="GPX_AS"/>
</dbReference>
<dbReference type="InterPro" id="IPR000889">
    <property type="entry name" value="Glutathione_peroxidase"/>
</dbReference>
<dbReference type="PROSITE" id="PS00763">
    <property type="entry name" value="GLUTATHIONE_PEROXID_2"/>
    <property type="match status" value="1"/>
</dbReference>
<dbReference type="PIRSF" id="PIRSF000303">
    <property type="entry name" value="Glutathion_perox"/>
    <property type="match status" value="1"/>
</dbReference>
<evidence type="ECO:0000256" key="5">
    <source>
        <dbReference type="RuleBase" id="RU000499"/>
    </source>
</evidence>
<name>A0A368C952_9GAMM</name>
<dbReference type="PROSITE" id="PS00460">
    <property type="entry name" value="GLUTATHIONE_PEROXID_1"/>
    <property type="match status" value="1"/>
</dbReference>
<accession>A0A368C952</accession>
<feature type="active site" evidence="4">
    <location>
        <position position="36"/>
    </location>
</feature>
<keyword evidence="2 5" id="KW-0575">Peroxidase</keyword>
<sequence length="159" mass="17906">MITIHDVEVKDIDNKIINMNVYKGKTLLIVNVASACGFTPQYQGLQELYDKYKDKDFEILAFPCNQFGAQESGSNKEIALFCESNYQVSFKLFDKVEVNGDNAAPLFKILTKAYPGILGTKNVKWNFTKFLINKSGEVVDRFGSTTTPQMIESALKEIL</sequence>
<proteinExistence type="inferred from homology"/>
<dbReference type="PANTHER" id="PTHR11592:SF78">
    <property type="entry name" value="GLUTATHIONE PEROXIDASE"/>
    <property type="match status" value="1"/>
</dbReference>
<reference evidence="6 7" key="1">
    <citation type="journal article" date="2018" name="Microbiome">
        <title>Fine metagenomic profile of the Mediterranean stratified and mixed water columns revealed by assembly and recruitment.</title>
        <authorList>
            <person name="Haro-Moreno J.M."/>
            <person name="Lopez-Perez M."/>
            <person name="De La Torre J.R."/>
            <person name="Picazo A."/>
            <person name="Camacho A."/>
            <person name="Rodriguez-Valera F."/>
        </authorList>
    </citation>
    <scope>NUCLEOTIDE SEQUENCE [LARGE SCALE GENOMIC DNA]</scope>
    <source>
        <strain evidence="6">MED-G78</strain>
    </source>
</reference>
<gene>
    <name evidence="6" type="ORF">DBW92_00010</name>
</gene>
<evidence type="ECO:0000256" key="4">
    <source>
        <dbReference type="PIRSR" id="PIRSR000303-1"/>
    </source>
</evidence>
<dbReference type="InterPro" id="IPR036249">
    <property type="entry name" value="Thioredoxin-like_sf"/>
</dbReference>
<dbReference type="Pfam" id="PF00255">
    <property type="entry name" value="GSHPx"/>
    <property type="match status" value="1"/>
</dbReference>
<dbReference type="PROSITE" id="PS51355">
    <property type="entry name" value="GLUTATHIONE_PEROXID_3"/>
    <property type="match status" value="1"/>
</dbReference>
<dbReference type="InterPro" id="IPR029760">
    <property type="entry name" value="GPX_CS"/>
</dbReference>
<dbReference type="AlphaFoldDB" id="A0A368C952"/>
<evidence type="ECO:0000256" key="1">
    <source>
        <dbReference type="ARBA" id="ARBA00006926"/>
    </source>
</evidence>
<dbReference type="GO" id="GO:0004601">
    <property type="term" value="F:peroxidase activity"/>
    <property type="evidence" value="ECO:0007669"/>
    <property type="project" value="UniProtKB-KW"/>
</dbReference>
<evidence type="ECO:0000313" key="6">
    <source>
        <dbReference type="EMBL" id="RCL45634.1"/>
    </source>
</evidence>
<dbReference type="EMBL" id="QOPI01000001">
    <property type="protein sequence ID" value="RCL45634.1"/>
    <property type="molecule type" value="Genomic_DNA"/>
</dbReference>
<comment type="similarity">
    <text evidence="1 5">Belongs to the glutathione peroxidase family.</text>
</comment>
<dbReference type="PRINTS" id="PR01011">
    <property type="entry name" value="GLUTPROXDASE"/>
</dbReference>